<dbReference type="Pfam" id="PF00635">
    <property type="entry name" value="Motile_Sperm"/>
    <property type="match status" value="1"/>
</dbReference>
<dbReference type="PROSITE" id="PS50202">
    <property type="entry name" value="MSP"/>
    <property type="match status" value="1"/>
</dbReference>
<gene>
    <name evidence="3" type="ORF">PPRIM_AZ9-3.1.T1100111</name>
</gene>
<feature type="transmembrane region" description="Helical" evidence="1">
    <location>
        <begin position="153"/>
        <end position="176"/>
    </location>
</feature>
<dbReference type="OMA" id="AYNRNTM"/>
<dbReference type="EMBL" id="CAJJDM010000113">
    <property type="protein sequence ID" value="CAD8099729.1"/>
    <property type="molecule type" value="Genomic_DNA"/>
</dbReference>
<keyword evidence="1" id="KW-0812">Transmembrane</keyword>
<evidence type="ECO:0000256" key="1">
    <source>
        <dbReference type="SAM" id="Phobius"/>
    </source>
</evidence>
<organism evidence="3 4">
    <name type="scientific">Paramecium primaurelia</name>
    <dbReference type="NCBI Taxonomy" id="5886"/>
    <lineage>
        <taxon>Eukaryota</taxon>
        <taxon>Sar</taxon>
        <taxon>Alveolata</taxon>
        <taxon>Ciliophora</taxon>
        <taxon>Intramacronucleata</taxon>
        <taxon>Oligohymenophorea</taxon>
        <taxon>Peniculida</taxon>
        <taxon>Parameciidae</taxon>
        <taxon>Paramecium</taxon>
    </lineage>
</organism>
<proteinExistence type="predicted"/>
<comment type="caution">
    <text evidence="3">The sequence shown here is derived from an EMBL/GenBank/DDBJ whole genome shotgun (WGS) entry which is preliminary data.</text>
</comment>
<evidence type="ECO:0000313" key="4">
    <source>
        <dbReference type="Proteomes" id="UP000688137"/>
    </source>
</evidence>
<reference evidence="3" key="1">
    <citation type="submission" date="2021-01" db="EMBL/GenBank/DDBJ databases">
        <authorList>
            <consortium name="Genoscope - CEA"/>
            <person name="William W."/>
        </authorList>
    </citation>
    <scope>NUCLEOTIDE SEQUENCE</scope>
</reference>
<dbReference type="AlphaFoldDB" id="A0A8S1P9H8"/>
<keyword evidence="1" id="KW-1133">Transmembrane helix</keyword>
<sequence length="183" mass="22095">MEELLMFSAQNKLTFAYNRNTLQIQTEFKIKNISQNILEIQIELSNPQNYKIKPNNFYIQKQETKVVEIIQINYVPMRLDERAKIMYRTIQENSTTSRKNTQTVYHFYKYFFFELSCHKKCSLIEDNSNFTQIRQPEQRQYQSGVEMKDSLNYWQLVTLTVSIIVIIFAVFNWIYIKIIKNDQ</sequence>
<dbReference type="Proteomes" id="UP000688137">
    <property type="component" value="Unassembled WGS sequence"/>
</dbReference>
<feature type="domain" description="MSP" evidence="2">
    <location>
        <begin position="4"/>
        <end position="113"/>
    </location>
</feature>
<keyword evidence="1" id="KW-0472">Membrane</keyword>
<evidence type="ECO:0000259" key="2">
    <source>
        <dbReference type="PROSITE" id="PS50202"/>
    </source>
</evidence>
<accession>A0A8S1P9H8</accession>
<keyword evidence="4" id="KW-1185">Reference proteome</keyword>
<evidence type="ECO:0000313" key="3">
    <source>
        <dbReference type="EMBL" id="CAD8099729.1"/>
    </source>
</evidence>
<dbReference type="InterPro" id="IPR000535">
    <property type="entry name" value="MSP_dom"/>
</dbReference>
<protein>
    <recommendedName>
        <fullName evidence="2">MSP domain-containing protein</fullName>
    </recommendedName>
</protein>
<name>A0A8S1P9H8_PARPR</name>